<keyword evidence="6 9" id="KW-1133">Transmembrane helix</keyword>
<dbReference type="SMR" id="A2FAK4"/>
<dbReference type="EMBL" id="DS113690">
    <property type="protein sequence ID" value="EAX98047.1"/>
    <property type="molecule type" value="Genomic_DNA"/>
</dbReference>
<reference evidence="10" key="1">
    <citation type="submission" date="2006-10" db="EMBL/GenBank/DDBJ databases">
        <authorList>
            <person name="Amadeo P."/>
            <person name="Zhao Q."/>
            <person name="Wortman J."/>
            <person name="Fraser-Liggett C."/>
            <person name="Carlton J."/>
        </authorList>
    </citation>
    <scope>NUCLEOTIDE SEQUENCE</scope>
    <source>
        <strain evidence="10">G3</strain>
    </source>
</reference>
<keyword evidence="4" id="KW-1003">Cell membrane</keyword>
<feature type="transmembrane region" description="Helical" evidence="9">
    <location>
        <begin position="395"/>
        <end position="412"/>
    </location>
</feature>
<dbReference type="VEuPathDB" id="TrichDB:TVAG_483040"/>
<dbReference type="OrthoDB" id="423427at2759"/>
<protein>
    <submittedName>
        <fullName evidence="10">MatE family protein</fullName>
    </submittedName>
</protein>
<evidence type="ECO:0000313" key="10">
    <source>
        <dbReference type="EMBL" id="EAX98047.1"/>
    </source>
</evidence>
<evidence type="ECO:0000256" key="4">
    <source>
        <dbReference type="ARBA" id="ARBA00022475"/>
    </source>
</evidence>
<dbReference type="PANTHER" id="PTHR43549">
    <property type="entry name" value="MULTIDRUG RESISTANCE PROTEIN YPNP-RELATED"/>
    <property type="match status" value="1"/>
</dbReference>
<feature type="compositionally biased region" description="Basic and acidic residues" evidence="8">
    <location>
        <begin position="486"/>
        <end position="503"/>
    </location>
</feature>
<keyword evidence="3" id="KW-0813">Transport</keyword>
<name>A2FAK4_TRIV3</name>
<dbReference type="OMA" id="SYNYGAN"/>
<dbReference type="CDD" id="cd12082">
    <property type="entry name" value="MATE_like"/>
    <property type="match status" value="1"/>
</dbReference>
<evidence type="ECO:0000256" key="5">
    <source>
        <dbReference type="ARBA" id="ARBA00022692"/>
    </source>
</evidence>
<feature type="transmembrane region" description="Helical" evidence="9">
    <location>
        <begin position="358"/>
        <end position="383"/>
    </location>
</feature>
<evidence type="ECO:0000256" key="9">
    <source>
        <dbReference type="SAM" id="Phobius"/>
    </source>
</evidence>
<evidence type="ECO:0000256" key="7">
    <source>
        <dbReference type="ARBA" id="ARBA00023136"/>
    </source>
</evidence>
<feature type="transmembrane region" description="Helical" evidence="9">
    <location>
        <begin position="459"/>
        <end position="478"/>
    </location>
</feature>
<feature type="transmembrane region" description="Helical" evidence="9">
    <location>
        <begin position="424"/>
        <end position="447"/>
    </location>
</feature>
<dbReference type="InParanoid" id="A2FAK4"/>
<evidence type="ECO:0000256" key="3">
    <source>
        <dbReference type="ARBA" id="ARBA00022448"/>
    </source>
</evidence>
<dbReference type="GO" id="GO:0015297">
    <property type="term" value="F:antiporter activity"/>
    <property type="evidence" value="ECO:0007669"/>
    <property type="project" value="InterPro"/>
</dbReference>
<feature type="transmembrane region" description="Helical" evidence="9">
    <location>
        <begin position="42"/>
        <end position="65"/>
    </location>
</feature>
<dbReference type="VEuPathDB" id="TrichDB:TVAGG3_0187600"/>
<proteinExistence type="inferred from homology"/>
<keyword evidence="7 9" id="KW-0472">Membrane</keyword>
<dbReference type="Pfam" id="PF01554">
    <property type="entry name" value="MatE"/>
    <property type="match status" value="2"/>
</dbReference>
<comment type="subcellular location">
    <subcellularLocation>
        <location evidence="1">Cell membrane</location>
        <topology evidence="1">Multi-pass membrane protein</topology>
    </subcellularLocation>
</comment>
<reference evidence="10" key="2">
    <citation type="journal article" date="2007" name="Science">
        <title>Draft genome sequence of the sexually transmitted pathogen Trichomonas vaginalis.</title>
        <authorList>
            <person name="Carlton J.M."/>
            <person name="Hirt R.P."/>
            <person name="Silva J.C."/>
            <person name="Delcher A.L."/>
            <person name="Schatz M."/>
            <person name="Zhao Q."/>
            <person name="Wortman J.R."/>
            <person name="Bidwell S.L."/>
            <person name="Alsmark U.C.M."/>
            <person name="Besteiro S."/>
            <person name="Sicheritz-Ponten T."/>
            <person name="Noel C.J."/>
            <person name="Dacks J.B."/>
            <person name="Foster P.G."/>
            <person name="Simillion C."/>
            <person name="Van de Peer Y."/>
            <person name="Miranda-Saavedra D."/>
            <person name="Barton G.J."/>
            <person name="Westrop G.D."/>
            <person name="Mueller S."/>
            <person name="Dessi D."/>
            <person name="Fiori P.L."/>
            <person name="Ren Q."/>
            <person name="Paulsen I."/>
            <person name="Zhang H."/>
            <person name="Bastida-Corcuera F.D."/>
            <person name="Simoes-Barbosa A."/>
            <person name="Brown M.T."/>
            <person name="Hayes R.D."/>
            <person name="Mukherjee M."/>
            <person name="Okumura C.Y."/>
            <person name="Schneider R."/>
            <person name="Smith A.J."/>
            <person name="Vanacova S."/>
            <person name="Villalvazo M."/>
            <person name="Haas B.J."/>
            <person name="Pertea M."/>
            <person name="Feldblyum T.V."/>
            <person name="Utterback T.R."/>
            <person name="Shu C.L."/>
            <person name="Osoegawa K."/>
            <person name="de Jong P.J."/>
            <person name="Hrdy I."/>
            <person name="Horvathova L."/>
            <person name="Zubacova Z."/>
            <person name="Dolezal P."/>
            <person name="Malik S.B."/>
            <person name="Logsdon J.M. Jr."/>
            <person name="Henze K."/>
            <person name="Gupta A."/>
            <person name="Wang C.C."/>
            <person name="Dunne R.L."/>
            <person name="Upcroft J.A."/>
            <person name="Upcroft P."/>
            <person name="White O."/>
            <person name="Salzberg S.L."/>
            <person name="Tang P."/>
            <person name="Chiu C.-H."/>
            <person name="Lee Y.-S."/>
            <person name="Embley T.M."/>
            <person name="Coombs G.H."/>
            <person name="Mottram J.C."/>
            <person name="Tachezy J."/>
            <person name="Fraser-Liggett C.M."/>
            <person name="Johnson P.J."/>
        </authorList>
    </citation>
    <scope>NUCLEOTIDE SEQUENCE [LARGE SCALE GENOMIC DNA]</scope>
    <source>
        <strain evidence="10">G3</strain>
    </source>
</reference>
<dbReference type="RefSeq" id="XP_001310977.1">
    <property type="nucleotide sequence ID" value="XM_001310976.1"/>
</dbReference>
<feature type="region of interest" description="Disordered" evidence="8">
    <location>
        <begin position="1"/>
        <end position="30"/>
    </location>
</feature>
<feature type="transmembrane region" description="Helical" evidence="9">
    <location>
        <begin position="165"/>
        <end position="186"/>
    </location>
</feature>
<keyword evidence="5 9" id="KW-0812">Transmembrane</keyword>
<dbReference type="PANTHER" id="PTHR43549:SF2">
    <property type="entry name" value="MULTIDRUG RESISTANCE PROTEIN NORM-RELATED"/>
    <property type="match status" value="1"/>
</dbReference>
<keyword evidence="11" id="KW-1185">Reference proteome</keyword>
<dbReference type="GO" id="GO:0005886">
    <property type="term" value="C:plasma membrane"/>
    <property type="evidence" value="ECO:0007669"/>
    <property type="project" value="UniProtKB-SubCell"/>
</dbReference>
<feature type="transmembrane region" description="Helical" evidence="9">
    <location>
        <begin position="126"/>
        <end position="145"/>
    </location>
</feature>
<gene>
    <name evidence="10" type="ORF">TVAG_483040</name>
</gene>
<dbReference type="GO" id="GO:0042910">
    <property type="term" value="F:xenobiotic transmembrane transporter activity"/>
    <property type="evidence" value="ECO:0007669"/>
    <property type="project" value="InterPro"/>
</dbReference>
<dbReference type="KEGG" id="tva:4755833"/>
<evidence type="ECO:0000256" key="8">
    <source>
        <dbReference type="SAM" id="MobiDB-lite"/>
    </source>
</evidence>
<accession>A2FAK4</accession>
<dbReference type="InterPro" id="IPR052031">
    <property type="entry name" value="Membrane_Transporter-Flippase"/>
</dbReference>
<dbReference type="InterPro" id="IPR002528">
    <property type="entry name" value="MATE_fam"/>
</dbReference>
<evidence type="ECO:0000313" key="11">
    <source>
        <dbReference type="Proteomes" id="UP000001542"/>
    </source>
</evidence>
<comment type="similarity">
    <text evidence="2">Belongs to the multi antimicrobial extrusion (MATE) (TC 2.A.66.1) family.</text>
</comment>
<feature type="transmembrane region" description="Helical" evidence="9">
    <location>
        <begin position="230"/>
        <end position="251"/>
    </location>
</feature>
<sequence length="525" mass="57560">MKNNDEAAKDEVPKETEEEVKKDQPQEKHAAEHYRLAGRPPLITVLVLSIGPIVSQLASALYGILDTIWISKSVGEIGMTAISAYTAFDNIGRAFGFLTSVAGSSQISALFGKGQEEEASQVMCDLIRVCIISGIIVPAILAPLVKHGVRWFGADEEVVELGFKYMFPLLMCTVFTCFFVTSGGFLQGEGRSLLFGVIQVVSLLVNMVILDPLFLLAFKWGLAGAAWARIITEAVPGLLVFTLFFMGKFGVKPKVSQLFKKFNKNTLPSLKVGLSQLVSNLSVSIPGIIVRKLIGSAAHNGIHSFNDVMAGYNVVFRYAQITNNAMIGFTMGYLPAASYSYAAKNFKRWLRLTLHLNWINFLWGTITATLSWAIPAQISLIFAKGDGYLRWASEMLQVGNALGFVVFGRFNFPAMLQSLQLGITSTLLSLASQLVSIIVFALILYYTHKTNPTTTVWCYGLSYAFGLILGGIIILNPVRKMMKGEDFRKPKEEEPKKEEKAIDNEEEADTSSSNPAGDGTEIAEL</sequence>
<evidence type="ECO:0000256" key="2">
    <source>
        <dbReference type="ARBA" id="ARBA00010199"/>
    </source>
</evidence>
<dbReference type="AlphaFoldDB" id="A2FAK4"/>
<organism evidence="10 11">
    <name type="scientific">Trichomonas vaginalis (strain ATCC PRA-98 / G3)</name>
    <dbReference type="NCBI Taxonomy" id="412133"/>
    <lineage>
        <taxon>Eukaryota</taxon>
        <taxon>Metamonada</taxon>
        <taxon>Parabasalia</taxon>
        <taxon>Trichomonadida</taxon>
        <taxon>Trichomonadidae</taxon>
        <taxon>Trichomonas</taxon>
    </lineage>
</organism>
<feature type="transmembrane region" description="Helical" evidence="9">
    <location>
        <begin position="193"/>
        <end position="218"/>
    </location>
</feature>
<evidence type="ECO:0000256" key="1">
    <source>
        <dbReference type="ARBA" id="ARBA00004651"/>
    </source>
</evidence>
<evidence type="ECO:0000256" key="6">
    <source>
        <dbReference type="ARBA" id="ARBA00022989"/>
    </source>
</evidence>
<feature type="region of interest" description="Disordered" evidence="8">
    <location>
        <begin position="486"/>
        <end position="525"/>
    </location>
</feature>
<dbReference type="Proteomes" id="UP000001542">
    <property type="component" value="Unassembled WGS sequence"/>
</dbReference>